<proteinExistence type="predicted"/>
<dbReference type="Pfam" id="PF13440">
    <property type="entry name" value="Polysacc_synt_3"/>
    <property type="match status" value="1"/>
</dbReference>
<dbReference type="STRING" id="1581420.AAW00_00305"/>
<keyword evidence="2" id="KW-1003">Cell membrane</keyword>
<feature type="transmembrane region" description="Helical" evidence="6">
    <location>
        <begin position="376"/>
        <end position="394"/>
    </location>
</feature>
<gene>
    <name evidence="7" type="ORF">AAW00_00305</name>
</gene>
<feature type="transmembrane region" description="Helical" evidence="6">
    <location>
        <begin position="471"/>
        <end position="489"/>
    </location>
</feature>
<evidence type="ECO:0000256" key="1">
    <source>
        <dbReference type="ARBA" id="ARBA00004651"/>
    </source>
</evidence>
<evidence type="ECO:0000256" key="5">
    <source>
        <dbReference type="ARBA" id="ARBA00023136"/>
    </source>
</evidence>
<comment type="subcellular location">
    <subcellularLocation>
        <location evidence="1">Cell membrane</location>
        <topology evidence="1">Multi-pass membrane protein</topology>
    </subcellularLocation>
</comment>
<feature type="transmembrane region" description="Helical" evidence="6">
    <location>
        <begin position="94"/>
        <end position="117"/>
    </location>
</feature>
<accession>A0A0G9MW98</accession>
<dbReference type="RefSeq" id="WP_047002387.1">
    <property type="nucleotide sequence ID" value="NZ_LBHB01000001.1"/>
</dbReference>
<sequence length="519" mass="55568">MSTATDAASEPGGDIEALAKGGRTNFFGFLLRLAARLPFLFIAGRLYGADDLGRFASALVVVELVALLCSLGEKRGLAQRLSDVEHKSEGRATTLVYDGMFVATALSVLAALILWFFPAPLFPNGMNGPLDRLLVLAIPGYALTEIVLAAQAYRYDIATTVRARAVVEPWTISILAGVFWFVPFIEHSGLAMAYLASIYAGLATALWTFFKTYGWPRGWQVRPVALARMTWRATPLAMADAIEWGTRRVDIAILGIYAGPTAVGIYYVAQQVASLPQKLKTSFEPILGPVITKALRENDFAAIARQVCQVGFWITAAQAGIALALGIPGQGIMGLTGPEFVGGTAALAFLLAAEVVAATAVVSEAALVYVARVRNLWISIGVIALQVVLTVAAMEVVDRWDFATPERADLYRAAAAAAALMVALGVSSVVKSVLLSRILQQGINNWRWPLVWAALAAVLVGQLVIRLPEWAELAFGIPLILGTYGFVIWHKGFGPEDRKLFARRAEEAVDPAAPPSGSA</sequence>
<evidence type="ECO:0000256" key="4">
    <source>
        <dbReference type="ARBA" id="ARBA00022989"/>
    </source>
</evidence>
<dbReference type="PANTHER" id="PTHR30250:SF11">
    <property type="entry name" value="O-ANTIGEN TRANSPORTER-RELATED"/>
    <property type="match status" value="1"/>
</dbReference>
<dbReference type="PANTHER" id="PTHR30250">
    <property type="entry name" value="PST FAMILY PREDICTED COLANIC ACID TRANSPORTER"/>
    <property type="match status" value="1"/>
</dbReference>
<dbReference type="Proteomes" id="UP000053464">
    <property type="component" value="Unassembled WGS sequence"/>
</dbReference>
<feature type="transmembrane region" description="Helical" evidence="6">
    <location>
        <begin position="345"/>
        <end position="369"/>
    </location>
</feature>
<dbReference type="EMBL" id="LBHB01000001">
    <property type="protein sequence ID" value="KLE34985.1"/>
    <property type="molecule type" value="Genomic_DNA"/>
</dbReference>
<feature type="transmembrane region" description="Helical" evidence="6">
    <location>
        <begin position="191"/>
        <end position="210"/>
    </location>
</feature>
<name>A0A0G9MW98_9SPHN</name>
<feature type="transmembrane region" description="Helical" evidence="6">
    <location>
        <begin position="165"/>
        <end position="185"/>
    </location>
</feature>
<protein>
    <submittedName>
        <fullName evidence="7">Polysaccharide biosynthesis protein</fullName>
    </submittedName>
</protein>
<evidence type="ECO:0000256" key="6">
    <source>
        <dbReference type="SAM" id="Phobius"/>
    </source>
</evidence>
<dbReference type="GO" id="GO:0005886">
    <property type="term" value="C:plasma membrane"/>
    <property type="evidence" value="ECO:0007669"/>
    <property type="project" value="UniProtKB-SubCell"/>
</dbReference>
<evidence type="ECO:0000313" key="8">
    <source>
        <dbReference type="Proteomes" id="UP000053464"/>
    </source>
</evidence>
<dbReference type="AlphaFoldDB" id="A0A0G9MW98"/>
<feature type="transmembrane region" description="Helical" evidence="6">
    <location>
        <begin position="133"/>
        <end position="153"/>
    </location>
</feature>
<keyword evidence="5 6" id="KW-0472">Membrane</keyword>
<evidence type="ECO:0000256" key="3">
    <source>
        <dbReference type="ARBA" id="ARBA00022692"/>
    </source>
</evidence>
<dbReference type="InterPro" id="IPR050833">
    <property type="entry name" value="Poly_Biosynth_Transport"/>
</dbReference>
<keyword evidence="8" id="KW-1185">Reference proteome</keyword>
<evidence type="ECO:0000256" key="2">
    <source>
        <dbReference type="ARBA" id="ARBA00022475"/>
    </source>
</evidence>
<feature type="transmembrane region" description="Helical" evidence="6">
    <location>
        <begin position="446"/>
        <end position="465"/>
    </location>
</feature>
<feature type="transmembrane region" description="Helical" evidence="6">
    <location>
        <begin position="310"/>
        <end position="333"/>
    </location>
</feature>
<dbReference type="PATRIC" id="fig|1581420.6.peg.62"/>
<organism evidence="7 8">
    <name type="scientific">Aurantiacibacter luteus</name>
    <dbReference type="NCBI Taxonomy" id="1581420"/>
    <lineage>
        <taxon>Bacteria</taxon>
        <taxon>Pseudomonadati</taxon>
        <taxon>Pseudomonadota</taxon>
        <taxon>Alphaproteobacteria</taxon>
        <taxon>Sphingomonadales</taxon>
        <taxon>Erythrobacteraceae</taxon>
        <taxon>Aurantiacibacter</taxon>
    </lineage>
</organism>
<evidence type="ECO:0000313" key="7">
    <source>
        <dbReference type="EMBL" id="KLE34985.1"/>
    </source>
</evidence>
<keyword evidence="4 6" id="KW-1133">Transmembrane helix</keyword>
<reference evidence="7 8" key="1">
    <citation type="submission" date="2015-04" db="EMBL/GenBank/DDBJ databases">
        <title>The draft genome sequence of Erythrobacter luteus KA37.</title>
        <authorList>
            <person name="Zhuang L."/>
            <person name="Liu Y."/>
            <person name="Shao Z."/>
        </authorList>
    </citation>
    <scope>NUCLEOTIDE SEQUENCE [LARGE SCALE GENOMIC DNA]</scope>
    <source>
        <strain evidence="7 8">KA37</strain>
    </source>
</reference>
<feature type="transmembrane region" description="Helical" evidence="6">
    <location>
        <begin position="414"/>
        <end position="434"/>
    </location>
</feature>
<comment type="caution">
    <text evidence="7">The sequence shown here is derived from an EMBL/GenBank/DDBJ whole genome shotgun (WGS) entry which is preliminary data.</text>
</comment>
<keyword evidence="3 6" id="KW-0812">Transmembrane</keyword>